<proteinExistence type="inferred from homology"/>
<keyword evidence="6" id="KW-0456">Lyase</keyword>
<dbReference type="PRINTS" id="PR00145">
    <property type="entry name" value="ARGSUCLYASE"/>
</dbReference>
<dbReference type="FunFam" id="1.10.275.10:FF:000002">
    <property type="entry name" value="Argininosuccinate lyase"/>
    <property type="match status" value="1"/>
</dbReference>
<dbReference type="InterPro" id="IPR000362">
    <property type="entry name" value="Fumarate_lyase_fam"/>
</dbReference>
<dbReference type="InterPro" id="IPR020557">
    <property type="entry name" value="Fumarate_lyase_CS"/>
</dbReference>
<dbReference type="Gene3D" id="1.10.275.10">
    <property type="entry name" value="Fumarase/aspartase (N-terminal domain)"/>
    <property type="match status" value="1"/>
</dbReference>
<reference evidence="10 11" key="1">
    <citation type="submission" date="2023-03" db="EMBL/GenBank/DDBJ databases">
        <title>High recombination rates correlate with genetic variation in Cardiocondyla obscurior ants.</title>
        <authorList>
            <person name="Errbii M."/>
        </authorList>
    </citation>
    <scope>NUCLEOTIDE SEQUENCE [LARGE SCALE GENOMIC DNA]</scope>
    <source>
        <strain evidence="10">Alpha-2009</strain>
        <tissue evidence="10">Whole body</tissue>
    </source>
</reference>
<dbReference type="CDD" id="cd01359">
    <property type="entry name" value="Argininosuccinate_lyase"/>
    <property type="match status" value="1"/>
</dbReference>
<dbReference type="GO" id="GO:0005829">
    <property type="term" value="C:cytosol"/>
    <property type="evidence" value="ECO:0007669"/>
    <property type="project" value="TreeGrafter"/>
</dbReference>
<comment type="caution">
    <text evidence="10">The sequence shown here is derived from an EMBL/GenBank/DDBJ whole genome shotgun (WGS) entry which is preliminary data.</text>
</comment>
<dbReference type="PANTHER" id="PTHR43814">
    <property type="entry name" value="ARGININOSUCCINATE LYASE"/>
    <property type="match status" value="1"/>
</dbReference>
<keyword evidence="4" id="KW-0055">Arginine biosynthesis</keyword>
<dbReference type="Pfam" id="PF14698">
    <property type="entry name" value="ASL_C2"/>
    <property type="match status" value="1"/>
</dbReference>
<evidence type="ECO:0000256" key="5">
    <source>
        <dbReference type="ARBA" id="ARBA00022605"/>
    </source>
</evidence>
<dbReference type="FunFam" id="1.10.40.30:FF:000001">
    <property type="entry name" value="Argininosuccinate lyase"/>
    <property type="match status" value="1"/>
</dbReference>
<keyword evidence="11" id="KW-1185">Reference proteome</keyword>
<evidence type="ECO:0000259" key="9">
    <source>
        <dbReference type="Pfam" id="PF14698"/>
    </source>
</evidence>
<dbReference type="EMBL" id="JADYXP020000012">
    <property type="protein sequence ID" value="KAL0113765.1"/>
    <property type="molecule type" value="Genomic_DNA"/>
</dbReference>
<name>A0AAW2FEV3_9HYME</name>
<dbReference type="InterPro" id="IPR008948">
    <property type="entry name" value="L-Aspartase-like"/>
</dbReference>
<dbReference type="NCBIfam" id="TIGR00838">
    <property type="entry name" value="argH"/>
    <property type="match status" value="1"/>
</dbReference>
<dbReference type="InterPro" id="IPR024083">
    <property type="entry name" value="Fumarase/histidase_N"/>
</dbReference>
<comment type="similarity">
    <text evidence="3">Belongs to the lyase 1 family. Argininosuccinate lyase subfamily.</text>
</comment>
<dbReference type="PANTHER" id="PTHR43814:SF1">
    <property type="entry name" value="ARGININOSUCCINATE LYASE"/>
    <property type="match status" value="1"/>
</dbReference>
<sequence>MDKKLQQTCQKLWGGRFTEDIDPDFNNLNSSINIDKRMYAEDIQGSTAYARALCKINLLSPKEMQAIIEAFKQIQDEWDSNKFIINNEDEDIHSANERRLSELIGSVAKKLHVGRSRNDQSITDTKLWLRKSIDKLVLRIKKCIEVFVTQAEQNVDVLMPGYTHLQRAQPIRWSQWLLSYAWYMKQDLEKLLEVRKRTNVLPLGSGAIAGNPFSIDRQFLATELGFDEITQNSMHAVGDRDFVAEFLFWSSLSAVHLSRFCEDLIIYSTQEFNFVKFADKYSTGSSLMPQKRNPDCMELIRGKTGTILGKCTGFMTTLKGIPSTYNKDLQEDKELLFSTYDTLYQMFYITEKALSTLQINKKNCENALTFNMLATDMAYYLVNKGVPFRESHHLIGKVVALSESYEIPISELTISQLKTVSEVFEDDVSRIWDFNSSVDQYRATGGTSLEAVQQQINNFRTWLNEFSFNK</sequence>
<accession>A0AAW2FEV3</accession>
<evidence type="ECO:0000259" key="8">
    <source>
        <dbReference type="Pfam" id="PF00206"/>
    </source>
</evidence>
<dbReference type="Gene3D" id="1.20.200.10">
    <property type="entry name" value="Fumarase/aspartase (Central domain)"/>
    <property type="match status" value="1"/>
</dbReference>
<feature type="domain" description="Argininosuccinate lyase C-terminal" evidence="9">
    <location>
        <begin position="372"/>
        <end position="439"/>
    </location>
</feature>
<evidence type="ECO:0000256" key="4">
    <source>
        <dbReference type="ARBA" id="ARBA00022571"/>
    </source>
</evidence>
<dbReference type="FunFam" id="1.20.200.10:FF:000019">
    <property type="entry name" value="Argininosuccinate lyase chloroplastic"/>
    <property type="match status" value="1"/>
</dbReference>
<dbReference type="AlphaFoldDB" id="A0AAW2FEV3"/>
<dbReference type="SUPFAM" id="SSF48557">
    <property type="entry name" value="L-aspartase-like"/>
    <property type="match status" value="1"/>
</dbReference>
<dbReference type="Proteomes" id="UP001430953">
    <property type="component" value="Unassembled WGS sequence"/>
</dbReference>
<dbReference type="Pfam" id="PF00206">
    <property type="entry name" value="Lyase_1"/>
    <property type="match status" value="1"/>
</dbReference>
<gene>
    <name evidence="10" type="ORF">PUN28_012705</name>
</gene>
<comment type="catalytic activity">
    <reaction evidence="1">
        <text>2-(N(omega)-L-arginino)succinate = fumarate + L-arginine</text>
        <dbReference type="Rhea" id="RHEA:24020"/>
        <dbReference type="ChEBI" id="CHEBI:29806"/>
        <dbReference type="ChEBI" id="CHEBI:32682"/>
        <dbReference type="ChEBI" id="CHEBI:57472"/>
        <dbReference type="EC" id="4.3.2.1"/>
    </reaction>
</comment>
<keyword evidence="5" id="KW-0028">Amino-acid biosynthesis</keyword>
<dbReference type="Gene3D" id="1.10.40.30">
    <property type="entry name" value="Fumarase/aspartase (C-terminal domain)"/>
    <property type="match status" value="1"/>
</dbReference>
<dbReference type="GO" id="GO:0042450">
    <property type="term" value="P:L-arginine biosynthetic process via ornithine"/>
    <property type="evidence" value="ECO:0007669"/>
    <property type="project" value="InterPro"/>
</dbReference>
<dbReference type="InterPro" id="IPR029419">
    <property type="entry name" value="Arg_succ_lyase_C"/>
</dbReference>
<evidence type="ECO:0000256" key="6">
    <source>
        <dbReference type="ARBA" id="ARBA00023239"/>
    </source>
</evidence>
<dbReference type="GO" id="GO:0004056">
    <property type="term" value="F:argininosuccinate lyase activity"/>
    <property type="evidence" value="ECO:0007669"/>
    <property type="project" value="UniProtKB-EC"/>
</dbReference>
<dbReference type="HAMAP" id="MF_00006">
    <property type="entry name" value="Arg_succ_lyase"/>
    <property type="match status" value="1"/>
</dbReference>
<protein>
    <recommendedName>
        <fullName evidence="7">Arginosuccinase</fullName>
    </recommendedName>
</protein>
<evidence type="ECO:0000313" key="10">
    <source>
        <dbReference type="EMBL" id="KAL0113765.1"/>
    </source>
</evidence>
<dbReference type="PRINTS" id="PR00149">
    <property type="entry name" value="FUMRATELYASE"/>
</dbReference>
<feature type="domain" description="Fumarate lyase N-terminal" evidence="8">
    <location>
        <begin position="15"/>
        <end position="309"/>
    </location>
</feature>
<evidence type="ECO:0000256" key="1">
    <source>
        <dbReference type="ARBA" id="ARBA00000985"/>
    </source>
</evidence>
<evidence type="ECO:0000256" key="7">
    <source>
        <dbReference type="ARBA" id="ARBA00032749"/>
    </source>
</evidence>
<organism evidence="10 11">
    <name type="scientific">Cardiocondyla obscurior</name>
    <dbReference type="NCBI Taxonomy" id="286306"/>
    <lineage>
        <taxon>Eukaryota</taxon>
        <taxon>Metazoa</taxon>
        <taxon>Ecdysozoa</taxon>
        <taxon>Arthropoda</taxon>
        <taxon>Hexapoda</taxon>
        <taxon>Insecta</taxon>
        <taxon>Pterygota</taxon>
        <taxon>Neoptera</taxon>
        <taxon>Endopterygota</taxon>
        <taxon>Hymenoptera</taxon>
        <taxon>Apocrita</taxon>
        <taxon>Aculeata</taxon>
        <taxon>Formicoidea</taxon>
        <taxon>Formicidae</taxon>
        <taxon>Myrmicinae</taxon>
        <taxon>Cardiocondyla</taxon>
    </lineage>
</organism>
<dbReference type="InterPro" id="IPR009049">
    <property type="entry name" value="Argininosuccinate_lyase"/>
</dbReference>
<dbReference type="InterPro" id="IPR022761">
    <property type="entry name" value="Fumarate_lyase_N"/>
</dbReference>
<evidence type="ECO:0000313" key="11">
    <source>
        <dbReference type="Proteomes" id="UP001430953"/>
    </source>
</evidence>
<dbReference type="PROSITE" id="PS00163">
    <property type="entry name" value="FUMARATE_LYASES"/>
    <property type="match status" value="1"/>
</dbReference>
<evidence type="ECO:0000256" key="2">
    <source>
        <dbReference type="ARBA" id="ARBA00004941"/>
    </source>
</evidence>
<comment type="pathway">
    <text evidence="2">Amino-acid biosynthesis; L-arginine biosynthesis; L-arginine from L-ornithine and carbamoyl phosphate: step 3/3.</text>
</comment>
<evidence type="ECO:0000256" key="3">
    <source>
        <dbReference type="ARBA" id="ARBA00010755"/>
    </source>
</evidence>